<name>A0A1G2PKK5_9BACT</name>
<evidence type="ECO:0000256" key="5">
    <source>
        <dbReference type="ARBA" id="ARBA00022692"/>
    </source>
</evidence>
<keyword evidence="4" id="KW-0997">Cell inner membrane</keyword>
<keyword evidence="7 8" id="KW-0472">Membrane</keyword>
<keyword evidence="3" id="KW-1003">Cell membrane</keyword>
<evidence type="ECO:0000256" key="3">
    <source>
        <dbReference type="ARBA" id="ARBA00022475"/>
    </source>
</evidence>
<dbReference type="Gene3D" id="1.20.1740.10">
    <property type="entry name" value="Amino acid/polyamine transporter I"/>
    <property type="match status" value="1"/>
</dbReference>
<feature type="transmembrane region" description="Helical" evidence="8">
    <location>
        <begin position="195"/>
        <end position="214"/>
    </location>
</feature>
<keyword evidence="6 8" id="KW-1133">Transmembrane helix</keyword>
<feature type="transmembrane region" description="Helical" evidence="8">
    <location>
        <begin position="226"/>
        <end position="247"/>
    </location>
</feature>
<comment type="caution">
    <text evidence="9">The sequence shown here is derived from an EMBL/GenBank/DDBJ whole genome shotgun (WGS) entry which is preliminary data.</text>
</comment>
<dbReference type="AlphaFoldDB" id="A0A1G2PKK5"/>
<evidence type="ECO:0000313" key="9">
    <source>
        <dbReference type="EMBL" id="OHA48850.1"/>
    </source>
</evidence>
<protein>
    <recommendedName>
        <fullName evidence="11">Amino acid transporter transmembrane domain-containing protein</fullName>
    </recommendedName>
</protein>
<dbReference type="EMBL" id="MHSS01000002">
    <property type="protein sequence ID" value="OHA48850.1"/>
    <property type="molecule type" value="Genomic_DNA"/>
</dbReference>
<accession>A0A1G2PKK5</accession>
<dbReference type="GO" id="GO:0005886">
    <property type="term" value="C:plasma membrane"/>
    <property type="evidence" value="ECO:0007669"/>
    <property type="project" value="UniProtKB-SubCell"/>
</dbReference>
<evidence type="ECO:0008006" key="11">
    <source>
        <dbReference type="Google" id="ProtNLM"/>
    </source>
</evidence>
<dbReference type="InterPro" id="IPR018227">
    <property type="entry name" value="Amino_acid_transport_2"/>
</dbReference>
<feature type="transmembrane region" description="Helical" evidence="8">
    <location>
        <begin position="157"/>
        <end position="175"/>
    </location>
</feature>
<evidence type="ECO:0000256" key="4">
    <source>
        <dbReference type="ARBA" id="ARBA00022519"/>
    </source>
</evidence>
<comment type="subcellular location">
    <subcellularLocation>
        <location evidence="1">Cell inner membrane</location>
        <topology evidence="1">Multi-pass membrane protein</topology>
    </subcellularLocation>
</comment>
<evidence type="ECO:0000256" key="6">
    <source>
        <dbReference type="ARBA" id="ARBA00022989"/>
    </source>
</evidence>
<feature type="transmembrane region" description="Helical" evidence="8">
    <location>
        <begin position="20"/>
        <end position="41"/>
    </location>
</feature>
<evidence type="ECO:0000313" key="10">
    <source>
        <dbReference type="Proteomes" id="UP000177629"/>
    </source>
</evidence>
<gene>
    <name evidence="9" type="ORF">A2806_04100</name>
</gene>
<dbReference type="STRING" id="1802362.A2806_04100"/>
<feature type="transmembrane region" description="Helical" evidence="8">
    <location>
        <begin position="307"/>
        <end position="324"/>
    </location>
</feature>
<feature type="transmembrane region" description="Helical" evidence="8">
    <location>
        <begin position="330"/>
        <end position="350"/>
    </location>
</feature>
<evidence type="ECO:0000256" key="2">
    <source>
        <dbReference type="ARBA" id="ARBA00022448"/>
    </source>
</evidence>
<feature type="transmembrane region" description="Helical" evidence="8">
    <location>
        <begin position="47"/>
        <end position="73"/>
    </location>
</feature>
<feature type="transmembrane region" description="Helical" evidence="8">
    <location>
        <begin position="94"/>
        <end position="119"/>
    </location>
</feature>
<evidence type="ECO:0000256" key="1">
    <source>
        <dbReference type="ARBA" id="ARBA00004429"/>
    </source>
</evidence>
<proteinExistence type="predicted"/>
<dbReference type="Proteomes" id="UP000177629">
    <property type="component" value="Unassembled WGS sequence"/>
</dbReference>
<evidence type="ECO:0000256" key="7">
    <source>
        <dbReference type="ARBA" id="ARBA00023136"/>
    </source>
</evidence>
<keyword evidence="2" id="KW-0813">Transport</keyword>
<feature type="transmembrane region" description="Helical" evidence="8">
    <location>
        <begin position="131"/>
        <end position="152"/>
    </location>
</feature>
<dbReference type="PANTHER" id="PTHR22950">
    <property type="entry name" value="AMINO ACID TRANSPORTER"/>
    <property type="match status" value="1"/>
</dbReference>
<reference evidence="9 10" key="1">
    <citation type="journal article" date="2016" name="Nat. Commun.">
        <title>Thousands of microbial genomes shed light on interconnected biogeochemical processes in an aquifer system.</title>
        <authorList>
            <person name="Anantharaman K."/>
            <person name="Brown C.T."/>
            <person name="Hug L.A."/>
            <person name="Sharon I."/>
            <person name="Castelle C.J."/>
            <person name="Probst A.J."/>
            <person name="Thomas B.C."/>
            <person name="Singh A."/>
            <person name="Wilkins M.J."/>
            <person name="Karaoz U."/>
            <person name="Brodie E.L."/>
            <person name="Williams K.H."/>
            <person name="Hubbard S.S."/>
            <person name="Banfield J.F."/>
        </authorList>
    </citation>
    <scope>NUCLEOTIDE SEQUENCE [LARGE SCALE GENOMIC DNA]</scope>
</reference>
<keyword evidence="5 8" id="KW-0812">Transmembrane</keyword>
<sequence>MDIAIMRSSAGNKKYVSGFWAATATLAGTIIGAGVFGLPFAAAQSGFFAAIIWLLVLAVAVALLHLMLAETILRTNGRHRLSGLAELYLGKGAARFVLVSELVGLTGSLLIYIVLGGLFISNIFGGIATPFWGSVAFWFLFSLPALFGLRLFAEVELLMSGALAVLFLGLSIFLFSDFSFSHIPWVTSKSIAQFFVPYGIILFALLGTNAIYSVRDMLGGREGRVFGAVAWGSIIPAAIYFLFSFSVLGVTGAATSEEAISGLGSVLGFPVVVAGSFVGLLALATSYMVIARYVVEELWFDVRLPRSFAFVMLLVPILLFGLGARNFIAIAGFVGTVVAAISGTIIVLTWWRAKTRGERRSEIHVPVPKVAAIAIVVMFLVAAILQVAFLL</sequence>
<dbReference type="Pfam" id="PF03222">
    <property type="entry name" value="Trp_Tyr_perm"/>
    <property type="match status" value="1"/>
</dbReference>
<evidence type="ECO:0000256" key="8">
    <source>
        <dbReference type="SAM" id="Phobius"/>
    </source>
</evidence>
<feature type="transmembrane region" description="Helical" evidence="8">
    <location>
        <begin position="370"/>
        <end position="389"/>
    </location>
</feature>
<feature type="transmembrane region" description="Helical" evidence="8">
    <location>
        <begin position="267"/>
        <end position="295"/>
    </location>
</feature>
<organism evidence="9 10">
    <name type="scientific">Candidatus Terrybacteria bacterium RIFCSPHIGHO2_01_FULL_48_17</name>
    <dbReference type="NCBI Taxonomy" id="1802362"/>
    <lineage>
        <taxon>Bacteria</taxon>
        <taxon>Candidatus Terryibacteriota</taxon>
    </lineage>
</organism>
<dbReference type="GO" id="GO:0015179">
    <property type="term" value="F:L-amino acid transmembrane transporter activity"/>
    <property type="evidence" value="ECO:0007669"/>
    <property type="project" value="TreeGrafter"/>
</dbReference>